<organism evidence="2 3">
    <name type="scientific">Mycena belliarum</name>
    <dbReference type="NCBI Taxonomy" id="1033014"/>
    <lineage>
        <taxon>Eukaryota</taxon>
        <taxon>Fungi</taxon>
        <taxon>Dikarya</taxon>
        <taxon>Basidiomycota</taxon>
        <taxon>Agaricomycotina</taxon>
        <taxon>Agaricomycetes</taxon>
        <taxon>Agaricomycetidae</taxon>
        <taxon>Agaricales</taxon>
        <taxon>Marasmiineae</taxon>
        <taxon>Mycenaceae</taxon>
        <taxon>Mycena</taxon>
    </lineage>
</organism>
<evidence type="ECO:0000313" key="2">
    <source>
        <dbReference type="EMBL" id="KAJ7101431.1"/>
    </source>
</evidence>
<evidence type="ECO:0000313" key="3">
    <source>
        <dbReference type="Proteomes" id="UP001222325"/>
    </source>
</evidence>
<dbReference type="AlphaFoldDB" id="A0AAD6UFK6"/>
<evidence type="ECO:0000256" key="1">
    <source>
        <dbReference type="SAM" id="MobiDB-lite"/>
    </source>
</evidence>
<protein>
    <submittedName>
        <fullName evidence="2">Uncharacterized protein</fullName>
    </submittedName>
</protein>
<comment type="caution">
    <text evidence="2">The sequence shown here is derived from an EMBL/GenBank/DDBJ whole genome shotgun (WGS) entry which is preliminary data.</text>
</comment>
<keyword evidence="3" id="KW-1185">Reference proteome</keyword>
<dbReference type="PRINTS" id="PR01217">
    <property type="entry name" value="PRICHEXTENSN"/>
</dbReference>
<dbReference type="Proteomes" id="UP001222325">
    <property type="component" value="Unassembled WGS sequence"/>
</dbReference>
<proteinExistence type="predicted"/>
<feature type="compositionally biased region" description="Basic and acidic residues" evidence="1">
    <location>
        <begin position="681"/>
        <end position="691"/>
    </location>
</feature>
<dbReference type="EMBL" id="JARJCN010000004">
    <property type="protein sequence ID" value="KAJ7101431.1"/>
    <property type="molecule type" value="Genomic_DNA"/>
</dbReference>
<feature type="compositionally biased region" description="Low complexity" evidence="1">
    <location>
        <begin position="651"/>
        <end position="660"/>
    </location>
</feature>
<accession>A0AAD6UFK6</accession>
<gene>
    <name evidence="2" type="ORF">B0H15DRAFT_796230</name>
</gene>
<feature type="region of interest" description="Disordered" evidence="1">
    <location>
        <begin position="537"/>
        <end position="580"/>
    </location>
</feature>
<name>A0AAD6UFK6_9AGAR</name>
<feature type="region of interest" description="Disordered" evidence="1">
    <location>
        <begin position="622"/>
        <end position="691"/>
    </location>
</feature>
<feature type="compositionally biased region" description="Low complexity" evidence="1">
    <location>
        <begin position="543"/>
        <end position="560"/>
    </location>
</feature>
<sequence>MTELRPRTQKYTFLLRQINILFLARPIFGHEITRTPTSKKPTPELLVDTLQSGLTVRRHRSTQFTSNGQMICSRKNRFEELAYTVRDMETAPGDSGTLFRAALPTTAVVGGACYKKVPQRSYGRIILIHLAQPSYLSKDFALPSTLTSPFHMAQTQTLPQIRGALLGSNEYLASATCVSSHAWRNKAGGHILTGGSDLLVVVGRVADSKLDVVHAGSWRVMWREPMEKAKFVMMLENPEGTIFERDWAVTVDNGRRVQGGICDGTQARNFIVADRAGVMLRFTQNVFEKKKNGDIAGYDPAKWYVPDEMKDTLEGVTKDYHIRPIRVYDSNDMLIDPNTLDRRLLGAVVECAFSFKHWTLKDQKGDPFDTFTGHIEQVVILSEAPPPVVLPTASGGRFRVGGASTTAAVGLTALPPVHSFFVAGAPVMVPAPTVPVAQGVAGPIVGAAPAPLVPPIASLTPQGVTAPPPAVIHPAASSAVGVAPVFPPAPPGVVPPPHALGLVPAPVLPSVTGGPTPPAPVQAPSTVGAVPPLVAPPSPAVPSPGQASAVGPVPPLVTGTPTPPATPPRTASNSIGLSPMAYTPSTPSGFYSPSAARHAPSTPSPLSFGSLGQILRPWAATSSAQQLAPAPDIVNTPRNAVAGPSNAGPQSSDDAGGSASTSRAPGGGTAEKRKGSNRGGPDAKKPREGGA</sequence>
<reference evidence="2" key="1">
    <citation type="submission" date="2023-03" db="EMBL/GenBank/DDBJ databases">
        <title>Massive genome expansion in bonnet fungi (Mycena s.s.) driven by repeated elements and novel gene families across ecological guilds.</title>
        <authorList>
            <consortium name="Lawrence Berkeley National Laboratory"/>
            <person name="Harder C.B."/>
            <person name="Miyauchi S."/>
            <person name="Viragh M."/>
            <person name="Kuo A."/>
            <person name="Thoen E."/>
            <person name="Andreopoulos B."/>
            <person name="Lu D."/>
            <person name="Skrede I."/>
            <person name="Drula E."/>
            <person name="Henrissat B."/>
            <person name="Morin E."/>
            <person name="Kohler A."/>
            <person name="Barry K."/>
            <person name="LaButti K."/>
            <person name="Morin E."/>
            <person name="Salamov A."/>
            <person name="Lipzen A."/>
            <person name="Mereny Z."/>
            <person name="Hegedus B."/>
            <person name="Baldrian P."/>
            <person name="Stursova M."/>
            <person name="Weitz H."/>
            <person name="Taylor A."/>
            <person name="Grigoriev I.V."/>
            <person name="Nagy L.G."/>
            <person name="Martin F."/>
            <person name="Kauserud H."/>
        </authorList>
    </citation>
    <scope>NUCLEOTIDE SEQUENCE</scope>
    <source>
        <strain evidence="2">CBHHK173m</strain>
    </source>
</reference>